<organism evidence="2 3">
    <name type="scientific">Ktedonobacter racemifer DSM 44963</name>
    <dbReference type="NCBI Taxonomy" id="485913"/>
    <lineage>
        <taxon>Bacteria</taxon>
        <taxon>Bacillati</taxon>
        <taxon>Chloroflexota</taxon>
        <taxon>Ktedonobacteria</taxon>
        <taxon>Ktedonobacterales</taxon>
        <taxon>Ktedonobacteraceae</taxon>
        <taxon>Ktedonobacter</taxon>
    </lineage>
</organism>
<accession>D6TYG0</accession>
<sequence length="199" mass="22244">MTTNQETYSIGDRAGLLWTWWKGDALPALSPLPDFSVERATNLEELAFVMETTQEEVLKLRQVGHEPYLARIGTHAVAVGWSATGKAAFGGGLVTFQVPPQNRYLYYFITLPAWRGHGIYPRLLQYILRHECATNERFWIIHQAANLASQHGIERAGFQLTSAVHFLDTEHLGLLTTKANKERALAGAALFGLPLIESR</sequence>
<dbReference type="RefSeq" id="WP_007913808.1">
    <property type="nucleotide sequence ID" value="NZ_ADVG01000003.1"/>
</dbReference>
<dbReference type="SUPFAM" id="SSF55729">
    <property type="entry name" value="Acyl-CoA N-acyltransferases (Nat)"/>
    <property type="match status" value="1"/>
</dbReference>
<feature type="domain" description="N-acetyltransferase" evidence="1">
    <location>
        <begin position="27"/>
        <end position="181"/>
    </location>
</feature>
<evidence type="ECO:0000313" key="2">
    <source>
        <dbReference type="EMBL" id="EFH83240.1"/>
    </source>
</evidence>
<dbReference type="InParanoid" id="D6TYG0"/>
<dbReference type="eggNOG" id="COG1670">
    <property type="taxonomic scope" value="Bacteria"/>
</dbReference>
<proteinExistence type="predicted"/>
<dbReference type="InterPro" id="IPR000182">
    <property type="entry name" value="GNAT_dom"/>
</dbReference>
<dbReference type="EMBL" id="ADVG01000003">
    <property type="protein sequence ID" value="EFH83240.1"/>
    <property type="molecule type" value="Genomic_DNA"/>
</dbReference>
<dbReference type="Pfam" id="PF00583">
    <property type="entry name" value="Acetyltransf_1"/>
    <property type="match status" value="1"/>
</dbReference>
<gene>
    <name evidence="2" type="ORF">Krac_4180</name>
</gene>
<keyword evidence="3" id="KW-1185">Reference proteome</keyword>
<evidence type="ECO:0000259" key="1">
    <source>
        <dbReference type="PROSITE" id="PS51186"/>
    </source>
</evidence>
<protein>
    <recommendedName>
        <fullName evidence="1">N-acetyltransferase domain-containing protein</fullName>
    </recommendedName>
</protein>
<name>D6TYG0_KTERA</name>
<dbReference type="AlphaFoldDB" id="D6TYG0"/>
<dbReference type="GO" id="GO:0016747">
    <property type="term" value="F:acyltransferase activity, transferring groups other than amino-acyl groups"/>
    <property type="evidence" value="ECO:0007669"/>
    <property type="project" value="InterPro"/>
</dbReference>
<comment type="caution">
    <text evidence="2">The sequence shown here is derived from an EMBL/GenBank/DDBJ whole genome shotgun (WGS) entry which is preliminary data.</text>
</comment>
<reference evidence="2 3" key="1">
    <citation type="journal article" date="2011" name="Stand. Genomic Sci.">
        <title>Non-contiguous finished genome sequence and contextual data of the filamentous soil bacterium Ktedonobacter racemifer type strain (SOSP1-21).</title>
        <authorList>
            <person name="Chang Y.J."/>
            <person name="Land M."/>
            <person name="Hauser L."/>
            <person name="Chertkov O."/>
            <person name="Del Rio T.G."/>
            <person name="Nolan M."/>
            <person name="Copeland A."/>
            <person name="Tice H."/>
            <person name="Cheng J.F."/>
            <person name="Lucas S."/>
            <person name="Han C."/>
            <person name="Goodwin L."/>
            <person name="Pitluck S."/>
            <person name="Ivanova N."/>
            <person name="Ovchinikova G."/>
            <person name="Pati A."/>
            <person name="Chen A."/>
            <person name="Palaniappan K."/>
            <person name="Mavromatis K."/>
            <person name="Liolios K."/>
            <person name="Brettin T."/>
            <person name="Fiebig A."/>
            <person name="Rohde M."/>
            <person name="Abt B."/>
            <person name="Goker M."/>
            <person name="Detter J.C."/>
            <person name="Woyke T."/>
            <person name="Bristow J."/>
            <person name="Eisen J.A."/>
            <person name="Markowitz V."/>
            <person name="Hugenholtz P."/>
            <person name="Kyrpides N.C."/>
            <person name="Klenk H.P."/>
            <person name="Lapidus A."/>
        </authorList>
    </citation>
    <scope>NUCLEOTIDE SEQUENCE [LARGE SCALE GENOMIC DNA]</scope>
    <source>
        <strain evidence="3">DSM 44963</strain>
    </source>
</reference>
<dbReference type="InterPro" id="IPR016181">
    <property type="entry name" value="Acyl_CoA_acyltransferase"/>
</dbReference>
<dbReference type="STRING" id="485913.Krac_4180"/>
<dbReference type="Proteomes" id="UP000004508">
    <property type="component" value="Unassembled WGS sequence"/>
</dbReference>
<dbReference type="Gene3D" id="3.40.630.30">
    <property type="match status" value="1"/>
</dbReference>
<evidence type="ECO:0000313" key="3">
    <source>
        <dbReference type="Proteomes" id="UP000004508"/>
    </source>
</evidence>
<dbReference type="PROSITE" id="PS51186">
    <property type="entry name" value="GNAT"/>
    <property type="match status" value="1"/>
</dbReference>